<dbReference type="EMBL" id="VSWC01000118">
    <property type="protein sequence ID" value="KAA1083687.1"/>
    <property type="molecule type" value="Genomic_DNA"/>
</dbReference>
<dbReference type="Proteomes" id="UP000324748">
    <property type="component" value="Unassembled WGS sequence"/>
</dbReference>
<evidence type="ECO:0000313" key="2">
    <source>
        <dbReference type="EMBL" id="KAA1083687.1"/>
    </source>
</evidence>
<dbReference type="AlphaFoldDB" id="A0A5B0N352"/>
<sequence length="145" mass="15812">MTLSDHTTGHRMERQANCGFTKHIASCLPAAAVGPPVWAGLRKRGQAQPVLDRGVKLTQRHFPNPTRGVGHSDSDPKHRQGLSDRPTNDSQPCSSWKVRVIPRRGSARLPAFTFGHTGLSSDFPRNGSREPVGAAGAERPKQDFE</sequence>
<name>A0A5B0N352_PUCGR</name>
<organism evidence="2 3">
    <name type="scientific">Puccinia graminis f. sp. tritici</name>
    <dbReference type="NCBI Taxonomy" id="56615"/>
    <lineage>
        <taxon>Eukaryota</taxon>
        <taxon>Fungi</taxon>
        <taxon>Dikarya</taxon>
        <taxon>Basidiomycota</taxon>
        <taxon>Pucciniomycotina</taxon>
        <taxon>Pucciniomycetes</taxon>
        <taxon>Pucciniales</taxon>
        <taxon>Pucciniaceae</taxon>
        <taxon>Puccinia</taxon>
    </lineage>
</organism>
<evidence type="ECO:0000313" key="3">
    <source>
        <dbReference type="Proteomes" id="UP000324748"/>
    </source>
</evidence>
<protein>
    <submittedName>
        <fullName evidence="2">Uncharacterized protein</fullName>
    </submittedName>
</protein>
<reference evidence="2 3" key="1">
    <citation type="submission" date="2019-05" db="EMBL/GenBank/DDBJ databases">
        <title>Emergence of the Ug99 lineage of the wheat stem rust pathogen through somatic hybridization.</title>
        <authorList>
            <person name="Li F."/>
            <person name="Upadhyaya N.M."/>
            <person name="Sperschneider J."/>
            <person name="Matny O."/>
            <person name="Nguyen-Phuc H."/>
            <person name="Mago R."/>
            <person name="Raley C."/>
            <person name="Miller M.E."/>
            <person name="Silverstein K.A.T."/>
            <person name="Henningsen E."/>
            <person name="Hirsch C.D."/>
            <person name="Visser B."/>
            <person name="Pretorius Z.A."/>
            <person name="Steffenson B.J."/>
            <person name="Schwessinger B."/>
            <person name="Dodds P.N."/>
            <person name="Figueroa M."/>
        </authorList>
    </citation>
    <scope>NUCLEOTIDE SEQUENCE [LARGE SCALE GENOMIC DNA]</scope>
    <source>
        <strain evidence="2">21-0</strain>
    </source>
</reference>
<evidence type="ECO:0000256" key="1">
    <source>
        <dbReference type="SAM" id="MobiDB-lite"/>
    </source>
</evidence>
<accession>A0A5B0N352</accession>
<proteinExistence type="predicted"/>
<keyword evidence="3" id="KW-1185">Reference proteome</keyword>
<feature type="compositionally biased region" description="Basic and acidic residues" evidence="1">
    <location>
        <begin position="70"/>
        <end position="82"/>
    </location>
</feature>
<feature type="region of interest" description="Disordered" evidence="1">
    <location>
        <begin position="44"/>
        <end position="145"/>
    </location>
</feature>
<gene>
    <name evidence="2" type="ORF">PGT21_004009</name>
</gene>
<comment type="caution">
    <text evidence="2">The sequence shown here is derived from an EMBL/GenBank/DDBJ whole genome shotgun (WGS) entry which is preliminary data.</text>
</comment>